<evidence type="ECO:0000313" key="1">
    <source>
        <dbReference type="EMBL" id="KZC14280.1"/>
    </source>
</evidence>
<dbReference type="Proteomes" id="UP000076502">
    <property type="component" value="Unassembled WGS sequence"/>
</dbReference>
<gene>
    <name evidence="1" type="ORF">WN55_06729</name>
</gene>
<evidence type="ECO:0000313" key="2">
    <source>
        <dbReference type="Proteomes" id="UP000076502"/>
    </source>
</evidence>
<reference evidence="1 2" key="1">
    <citation type="submission" date="2015-07" db="EMBL/GenBank/DDBJ databases">
        <title>The genome of Dufourea novaeangliae.</title>
        <authorList>
            <person name="Pan H."/>
            <person name="Kapheim K."/>
        </authorList>
    </citation>
    <scope>NUCLEOTIDE SEQUENCE [LARGE SCALE GENOMIC DNA]</scope>
    <source>
        <strain evidence="1">0120121106</strain>
        <tissue evidence="1">Whole body</tissue>
    </source>
</reference>
<name>A0A154PT44_DUFNO</name>
<keyword evidence="2" id="KW-1185">Reference proteome</keyword>
<accession>A0A154PT44</accession>
<sequence length="52" mass="6276">MLPNEDAVIVRIFQRTLTLILRQTQVQLHRRDVDIEIDTTRRRLHKLKIIVT</sequence>
<protein>
    <submittedName>
        <fullName evidence="1">Uncharacterized protein</fullName>
    </submittedName>
</protein>
<dbReference type="EMBL" id="KQ435054">
    <property type="protein sequence ID" value="KZC14280.1"/>
    <property type="molecule type" value="Genomic_DNA"/>
</dbReference>
<dbReference type="AlphaFoldDB" id="A0A154PT44"/>
<proteinExistence type="predicted"/>
<organism evidence="1 2">
    <name type="scientific">Dufourea novaeangliae</name>
    <name type="common">Sweat bee</name>
    <dbReference type="NCBI Taxonomy" id="178035"/>
    <lineage>
        <taxon>Eukaryota</taxon>
        <taxon>Metazoa</taxon>
        <taxon>Ecdysozoa</taxon>
        <taxon>Arthropoda</taxon>
        <taxon>Hexapoda</taxon>
        <taxon>Insecta</taxon>
        <taxon>Pterygota</taxon>
        <taxon>Neoptera</taxon>
        <taxon>Endopterygota</taxon>
        <taxon>Hymenoptera</taxon>
        <taxon>Apocrita</taxon>
        <taxon>Aculeata</taxon>
        <taxon>Apoidea</taxon>
        <taxon>Anthophila</taxon>
        <taxon>Halictidae</taxon>
        <taxon>Rophitinae</taxon>
        <taxon>Dufourea</taxon>
    </lineage>
</organism>